<keyword evidence="2" id="KW-0547">Nucleotide-binding</keyword>
<evidence type="ECO:0000256" key="6">
    <source>
        <dbReference type="SAM" id="Coils"/>
    </source>
</evidence>
<feature type="domain" description="DNA2/NAM7 helicase-like C-terminal" evidence="8">
    <location>
        <begin position="1088"/>
        <end position="1275"/>
    </location>
</feature>
<dbReference type="Pfam" id="PF18741">
    <property type="entry name" value="MTES_1575"/>
    <property type="match status" value="1"/>
</dbReference>
<organism evidence="10 11">
    <name type="scientific">Phytohabitans rumicis</name>
    <dbReference type="NCBI Taxonomy" id="1076125"/>
    <lineage>
        <taxon>Bacteria</taxon>
        <taxon>Bacillati</taxon>
        <taxon>Actinomycetota</taxon>
        <taxon>Actinomycetes</taxon>
        <taxon>Micromonosporales</taxon>
        <taxon>Micromonosporaceae</taxon>
    </lineage>
</organism>
<evidence type="ECO:0000313" key="11">
    <source>
        <dbReference type="Proteomes" id="UP000482960"/>
    </source>
</evidence>
<dbReference type="Pfam" id="PF13086">
    <property type="entry name" value="AAA_11"/>
    <property type="match status" value="1"/>
</dbReference>
<accession>A0A6V8LCW0</accession>
<dbReference type="Gene3D" id="3.40.960.10">
    <property type="entry name" value="VSR Endonuclease"/>
    <property type="match status" value="1"/>
</dbReference>
<dbReference type="Pfam" id="PF13087">
    <property type="entry name" value="AAA_12"/>
    <property type="match status" value="1"/>
</dbReference>
<dbReference type="InterPro" id="IPR041677">
    <property type="entry name" value="DNA2/NAM7_AAA_11"/>
</dbReference>
<dbReference type="InterPro" id="IPR047187">
    <property type="entry name" value="SF1_C_Upf1"/>
</dbReference>
<evidence type="ECO:0000256" key="1">
    <source>
        <dbReference type="ARBA" id="ARBA00007913"/>
    </source>
</evidence>
<dbReference type="InterPro" id="IPR049468">
    <property type="entry name" value="Restrct_endonuc-II-like_dom"/>
</dbReference>
<reference evidence="10 11" key="2">
    <citation type="submission" date="2020-03" db="EMBL/GenBank/DDBJ databases">
        <authorList>
            <person name="Ichikawa N."/>
            <person name="Kimura A."/>
            <person name="Kitahashi Y."/>
            <person name="Uohara A."/>
        </authorList>
    </citation>
    <scope>NUCLEOTIDE SEQUENCE [LARGE SCALE GENOMIC DNA]</scope>
    <source>
        <strain evidence="10 11">NBRC 108638</strain>
    </source>
</reference>
<proteinExistence type="inferred from homology"/>
<dbReference type="GO" id="GO:0005524">
    <property type="term" value="F:ATP binding"/>
    <property type="evidence" value="ECO:0007669"/>
    <property type="project" value="UniProtKB-KW"/>
</dbReference>
<keyword evidence="10" id="KW-0255">Endonuclease</keyword>
<dbReference type="Gene3D" id="3.40.50.300">
    <property type="entry name" value="P-loop containing nucleotide triphosphate hydrolases"/>
    <property type="match status" value="3"/>
</dbReference>
<dbReference type="EMBL" id="BLPG01000001">
    <property type="protein sequence ID" value="GFJ91837.1"/>
    <property type="molecule type" value="Genomic_DNA"/>
</dbReference>
<keyword evidence="10" id="KW-0540">Nuclease</keyword>
<evidence type="ECO:0000256" key="3">
    <source>
        <dbReference type="ARBA" id="ARBA00022801"/>
    </source>
</evidence>
<keyword evidence="6" id="KW-0175">Coiled coil</keyword>
<evidence type="ECO:0000256" key="5">
    <source>
        <dbReference type="ARBA" id="ARBA00022840"/>
    </source>
</evidence>
<dbReference type="PANTHER" id="PTHR43788:SF8">
    <property type="entry name" value="DNA-BINDING PROTEIN SMUBP-2"/>
    <property type="match status" value="1"/>
</dbReference>
<keyword evidence="4" id="KW-0347">Helicase</keyword>
<name>A0A6V8LCW0_9ACTN</name>
<comment type="similarity">
    <text evidence="1">Belongs to the DNA2/NAM7 helicase family.</text>
</comment>
<dbReference type="InterPro" id="IPR041679">
    <property type="entry name" value="DNA2/NAM7-like_C"/>
</dbReference>
<gene>
    <name evidence="10" type="ORF">Prum_054790</name>
</gene>
<dbReference type="InterPro" id="IPR027417">
    <property type="entry name" value="P-loop_NTPase"/>
</dbReference>
<keyword evidence="11" id="KW-1185">Reference proteome</keyword>
<feature type="domain" description="Restriction endonuclease type II-like" evidence="9">
    <location>
        <begin position="1313"/>
        <end position="1406"/>
    </location>
</feature>
<evidence type="ECO:0000313" key="10">
    <source>
        <dbReference type="EMBL" id="GFJ91837.1"/>
    </source>
</evidence>
<dbReference type="PANTHER" id="PTHR43788">
    <property type="entry name" value="DNA2/NAM7 HELICASE FAMILY MEMBER"/>
    <property type="match status" value="1"/>
</dbReference>
<dbReference type="GO" id="GO:0016787">
    <property type="term" value="F:hydrolase activity"/>
    <property type="evidence" value="ECO:0007669"/>
    <property type="project" value="UniProtKB-KW"/>
</dbReference>
<comment type="caution">
    <text evidence="10">The sequence shown here is derived from an EMBL/GenBank/DDBJ whole genome shotgun (WGS) entry which is preliminary data.</text>
</comment>
<dbReference type="GO" id="GO:0043139">
    <property type="term" value="F:5'-3' DNA helicase activity"/>
    <property type="evidence" value="ECO:0007669"/>
    <property type="project" value="TreeGrafter"/>
</dbReference>
<dbReference type="InterPro" id="IPR050534">
    <property type="entry name" value="Coronavir_polyprotein_1ab"/>
</dbReference>
<evidence type="ECO:0000256" key="2">
    <source>
        <dbReference type="ARBA" id="ARBA00022741"/>
    </source>
</evidence>
<evidence type="ECO:0000259" key="8">
    <source>
        <dbReference type="Pfam" id="PF13087"/>
    </source>
</evidence>
<keyword evidence="5" id="KW-0067">ATP-binding</keyword>
<dbReference type="GO" id="GO:0004519">
    <property type="term" value="F:endonuclease activity"/>
    <property type="evidence" value="ECO:0007669"/>
    <property type="project" value="UniProtKB-KW"/>
</dbReference>
<keyword evidence="3" id="KW-0378">Hydrolase</keyword>
<evidence type="ECO:0000259" key="9">
    <source>
        <dbReference type="Pfam" id="PF18741"/>
    </source>
</evidence>
<evidence type="ECO:0000256" key="4">
    <source>
        <dbReference type="ARBA" id="ARBA00022806"/>
    </source>
</evidence>
<dbReference type="SUPFAM" id="SSF52540">
    <property type="entry name" value="P-loop containing nucleoside triphosphate hydrolases"/>
    <property type="match status" value="2"/>
</dbReference>
<protein>
    <submittedName>
        <fullName evidence="10">Very short patch repair endonuclease</fullName>
    </submittedName>
</protein>
<dbReference type="CDD" id="cd18808">
    <property type="entry name" value="SF1_C_Upf1"/>
    <property type="match status" value="1"/>
</dbReference>
<dbReference type="Proteomes" id="UP000482960">
    <property type="component" value="Unassembled WGS sequence"/>
</dbReference>
<feature type="coiled-coil region" evidence="6">
    <location>
        <begin position="412"/>
        <end position="458"/>
    </location>
</feature>
<reference evidence="10 11" key="1">
    <citation type="submission" date="2020-03" db="EMBL/GenBank/DDBJ databases">
        <title>Whole genome shotgun sequence of Phytohabitans rumicis NBRC 108638.</title>
        <authorList>
            <person name="Komaki H."/>
            <person name="Tamura T."/>
        </authorList>
    </citation>
    <scope>NUCLEOTIDE SEQUENCE [LARGE SCALE GENOMIC DNA]</scope>
    <source>
        <strain evidence="10 11">NBRC 108638</strain>
    </source>
</reference>
<feature type="domain" description="DNA2/NAM7 helicase helicase" evidence="7">
    <location>
        <begin position="331"/>
        <end position="381"/>
    </location>
</feature>
<sequence>MLMTAAQEDIEPTGGDDAPPVVHARAVALTEYLLAVRALLEKPVRAVPAADAYWQDELPAHVECGLGPYQPGGSWLRVSRPEPPTPPSIPTPLLRHLVWDLSAITPPTIGDVPQRVHAEFTSWVETQWLPWSHLHQAAEATRRLHDRLYDLRYRVDIDAARVELVWGHLVLQHRDIRYPLIATPVAIEYDPESTTVAVVPQGPPRLQADALGDLDGRRVADFLELGGTGGQVDVDPWDATERQDFARRAVRRLGLDADAVTDTGVLFVRPRQRMVRRFLEQLRDRLAANPSAGVGALAGVLAHEPSRLHMPDDDPDAWTRTRERLLMPMATNDAQESIARRLAAHRNVAVQGPPGTGKTHTIRNLICHLVAHGKRVLVLAQKEDPLRVLRDGLPSEIQPLCLAVLGRSADQLVQLQVAARELSDRAATLDRDAEGAWVRRLVADIEAAEAGFAEARAELLATAEREAAKYEGSTAGEVGDWLRRHEADALVADAVEPGTPPPLEAVEFAALADLARRISAADRAAALSPLPAEGQLPTGEAIAAQRDALRDARKVVDALRDRGIAIEGVRRLGAPAIDELAASLRQASDDLTRREGSWTDRLGQLIRDPSWRAVWDGHVAAGQQLLTELGRRTAFVAGRRVTIPEPYADQPRRLLAQLTEVRARYAAGKPVRRLTHAELARVVAEIHVDGEPLRTVDDVDLVVATVERTQLRQQLAARWDEWRTRLDAPVPALGPARAERAPAGPADEPELWAGRLLSSAQEALDWESRRWPELHATLTTAFPRYSRDADARQIAELAGAVEAAGNVFLADRLAAEREAMSGWLREAAAHSPLLQSLAAAWDRDDLAGWDTALAEIRRLWTLRADATRYAALHARLAAVAPQWAGAIDAGAADFDGAAALRAWQWRQAQTWFDSVVGDVDGADLGRRLERARDQIRRLTANLVVTSAWLEVSLTLDDRRKAALADWTAALRKIGKGTGKSAAHWQAAAQRAMAEAVTAVPVWIMSIDRALEQFPGSPPIFDVVIVDEASQADVFALPVLTLARRAVVVGDDQQIGPQLVGVPTDRVNALAATHLHEAGVPSAEHFDTESSLYDHAVRRSPQRILLTEHFRSVPGIIGFSSGVYYDGKIQPLRASRSGLDSAVVAVHVPTGRRTVLPEYGEVNVAEAEALVARVAAIVADPSYEGRSLGVVSLLSGSGQAAYLQHRLREEIGPDELERRELRVGDPYTFQGDERDVVLASMVVSSADGAIGAFTKRDFHRRINVAASRARDQMWVFHSVTLADLHADDARAALLAYAQRPPAPVAVGGEPVTDFQRAVLRRFTDAGLRPVPQFRIGTFTVDFMVAAPDGRRLAIECDGDSYHGAEAFAQDLRRQAILERVGNCVFVRLRASVFHRDPEAALRPVWERADELGIVTSKVAV</sequence>
<evidence type="ECO:0000259" key="7">
    <source>
        <dbReference type="Pfam" id="PF13086"/>
    </source>
</evidence>